<accession>A0A5E6V7L1</accession>
<sequence length="32" mass="3970">MRSNDAPETFWRGCRRAVFLKVMQSQFQYRFL</sequence>
<organism evidence="1 2">
    <name type="scientific">Pseudomonas fluorescens</name>
    <dbReference type="NCBI Taxonomy" id="294"/>
    <lineage>
        <taxon>Bacteria</taxon>
        <taxon>Pseudomonadati</taxon>
        <taxon>Pseudomonadota</taxon>
        <taxon>Gammaproteobacteria</taxon>
        <taxon>Pseudomonadales</taxon>
        <taxon>Pseudomonadaceae</taxon>
        <taxon>Pseudomonas</taxon>
    </lineage>
</organism>
<evidence type="ECO:0000313" key="2">
    <source>
        <dbReference type="Proteomes" id="UP000326729"/>
    </source>
</evidence>
<dbReference type="AlphaFoldDB" id="A0A5E6V7L1"/>
<protein>
    <submittedName>
        <fullName evidence="1">Uncharacterized protein</fullName>
    </submittedName>
</protein>
<name>A0A5E6V7L1_PSEFL</name>
<evidence type="ECO:0000313" key="1">
    <source>
        <dbReference type="EMBL" id="VVN13763.1"/>
    </source>
</evidence>
<gene>
    <name evidence="1" type="ORF">PS659_04006</name>
</gene>
<dbReference type="Proteomes" id="UP000326729">
    <property type="component" value="Unassembled WGS sequence"/>
</dbReference>
<reference evidence="1 2" key="1">
    <citation type="submission" date="2019-09" db="EMBL/GenBank/DDBJ databases">
        <authorList>
            <person name="Chandra G."/>
            <person name="Truman W A."/>
        </authorList>
    </citation>
    <scope>NUCLEOTIDE SEQUENCE [LARGE SCALE GENOMIC DNA]</scope>
    <source>
        <strain evidence="1">PS659</strain>
    </source>
</reference>
<dbReference type="EMBL" id="CABVGY010000024">
    <property type="protein sequence ID" value="VVN13763.1"/>
    <property type="molecule type" value="Genomic_DNA"/>
</dbReference>
<proteinExistence type="predicted"/>